<gene>
    <name evidence="7" type="ORF">KMW28_09135</name>
</gene>
<name>A0AAX1N8F7_9BACT</name>
<accession>A0AAX1N8F7</accession>
<sequence>MISELFLKIISGAVVGYTTNDLALRMLFEKVLGIPSIVEQTKDTFIKNISQLVESEIIRHDNISEEVKKDKFREAFLIMLTEFIENQLRNEFSEDDRLKDIPAIDESIDKLILVLNDHLSDVIRKALEGVLPELKIADFTSQQQIGVISESIYDIAVDTLHNHHFLEILSNDIWQEFKREKVSDVFSPIIFDSVSNYTGHFFDELHDSLKDGELPIDIFLKRFLDNIEANQLIFDLSESVSKKKLSEILGSGDHQKIANEVHNVLSKEFSNTSENAPFRRLIAIFIEVLKQEETTIFQILPPAISDSFEKFIRKNIPILMDAVIEWIQENREEINHLVDQSFEENSSSIGKWLAKLFTSSVAEQFKAVDEIIAIASEHKSEENKQKFAQEGTEYIVQYLKRHSIGSLLQKFNQDKLTEGLHQLIISVIDDRLLGKGADSMSMILERKVGQIWSADRQKNDLLQLTQYLIDEKLVRDFLYQRKSTDKGKAIVVDRIDRIKNQPLYTIFSDQTISKFGQKVQNYSYKTLKNEKKSLLPNLEKSVWKEVKHKHFSDYFGASQIQRITPKLKKLGTKFLRKFSHQAKERPIYDLIGVVEKIASLPLKLTNAIFGYIDRNINRLMQGQVSKIVEKNLHNKHQQLPEMVKGFMGSNMKPITYFGAILGAIAGGITAFVHFGDNPTFMALGIAAVYGITGLGTNWIAIKMIFRPYRPKYLFGLQLPFTPSVISSNQSKFAQNMGDFVGQQLLNEESIGSDIEEKLASLKTSIFNTFVESDYKTVDTLLDTEKKNISKKISKLIAQELFAHRYDYAKKAITVLDKEIDDLTDIDIITLENTLTNLSQKEIVYTTLSNYLTARVIRLLKDDLMLMDALPDKFIEQIFEGVREILNRQIYKTNQWIQNDQLFDELKIIFRDKLMNYRSKTLDDIALFSENKEKIKYKVWDFMNDSIHNSEFQEKVFRLIEREIHKYSEKDLPIRDLFGGRPYALLQEQSIEMIDQLMEKIIGRIRKNDEEYANKVYNKARNKQPLAVLYEGIIKKTTKDLVNNKIPELLIKGLPDITQKVQNKISIIAKETKVKELEISIQNEALKDTVKSLVKNQRLTTSIQYVLNRIVDEVFKTKIEDILNVGDVTEGELYDSLSRNLAPEIEIVRKHLDVQLSDNQKTALIVNDLLVMIIDIFNKIVLTKKVKDIFEGVDEHNLELGIQDTFNLLLNSRSFQKLTSQLASTLAQDIGSKGMHQIFDKQQLLHDLERGIYHSLENHKIQEQIRDITGGLSHIILDNFNHSLKRETKDYLLNKMLDGLMKSAIPHSSKLIQKIDFKGIVVKEINMMDPQKIEELFYGFAGMYFNRLIIYGFILGLPIGAMLDFGLIQLVSFLLKD</sequence>
<comment type="subcellular location">
    <subcellularLocation>
        <location evidence="1">Endomembrane system</location>
    </subcellularLocation>
</comment>
<dbReference type="EMBL" id="CP076132">
    <property type="protein sequence ID" value="QWG03724.1"/>
    <property type="molecule type" value="Genomic_DNA"/>
</dbReference>
<feature type="transmembrane region" description="Helical" evidence="6">
    <location>
        <begin position="1347"/>
        <end position="1374"/>
    </location>
</feature>
<feature type="transmembrane region" description="Helical" evidence="6">
    <location>
        <begin position="654"/>
        <end position="674"/>
    </location>
</feature>
<evidence type="ECO:0000256" key="6">
    <source>
        <dbReference type="SAM" id="Phobius"/>
    </source>
</evidence>
<evidence type="ECO:0000256" key="2">
    <source>
        <dbReference type="ARBA" id="ARBA00008053"/>
    </source>
</evidence>
<reference evidence="7 8" key="1">
    <citation type="submission" date="2021-05" db="EMBL/GenBank/DDBJ databases">
        <title>Comparative genomic studies on the polysaccharide-degrading batcterial strains of the Flammeovirga genus.</title>
        <authorList>
            <person name="Zewei F."/>
            <person name="Zheng Z."/>
            <person name="Yu L."/>
            <person name="Ruyue G."/>
            <person name="Yanhong M."/>
            <person name="Yuanyuan C."/>
            <person name="Jingyan G."/>
            <person name="Wenjun H."/>
        </authorList>
    </citation>
    <scope>NUCLEOTIDE SEQUENCE [LARGE SCALE GENOMIC DNA]</scope>
    <source>
        <strain evidence="7 8">NBRC:100898</strain>
    </source>
</reference>
<dbReference type="RefSeq" id="WP_169665411.1">
    <property type="nucleotide sequence ID" value="NZ_CP076132.1"/>
</dbReference>
<dbReference type="PANTHER" id="PTHR35791:SF1">
    <property type="entry name" value="UPF0754 MEMBRANE PROTEIN YHEB"/>
    <property type="match status" value="1"/>
</dbReference>
<keyword evidence="4 6" id="KW-1133">Transmembrane helix</keyword>
<dbReference type="PANTHER" id="PTHR35791">
    <property type="entry name" value="UPF0754 MEMBRANE PROTEIN YHEB"/>
    <property type="match status" value="1"/>
</dbReference>
<dbReference type="GO" id="GO:0012505">
    <property type="term" value="C:endomembrane system"/>
    <property type="evidence" value="ECO:0007669"/>
    <property type="project" value="UniProtKB-SubCell"/>
</dbReference>
<dbReference type="Pfam" id="PF04286">
    <property type="entry name" value="DUF445"/>
    <property type="match status" value="2"/>
</dbReference>
<evidence type="ECO:0000256" key="1">
    <source>
        <dbReference type="ARBA" id="ARBA00004308"/>
    </source>
</evidence>
<dbReference type="Proteomes" id="UP000678679">
    <property type="component" value="Chromosome 1"/>
</dbReference>
<keyword evidence="8" id="KW-1185">Reference proteome</keyword>
<organism evidence="7 8">
    <name type="scientific">Flammeovirga yaeyamensis</name>
    <dbReference type="NCBI Taxonomy" id="367791"/>
    <lineage>
        <taxon>Bacteria</taxon>
        <taxon>Pseudomonadati</taxon>
        <taxon>Bacteroidota</taxon>
        <taxon>Cytophagia</taxon>
        <taxon>Cytophagales</taxon>
        <taxon>Flammeovirgaceae</taxon>
        <taxon>Flammeovirga</taxon>
    </lineage>
</organism>
<evidence type="ECO:0000313" key="7">
    <source>
        <dbReference type="EMBL" id="QWG03724.1"/>
    </source>
</evidence>
<evidence type="ECO:0000313" key="8">
    <source>
        <dbReference type="Proteomes" id="UP000678679"/>
    </source>
</evidence>
<evidence type="ECO:0000256" key="4">
    <source>
        <dbReference type="ARBA" id="ARBA00022989"/>
    </source>
</evidence>
<keyword evidence="3 6" id="KW-0812">Transmembrane</keyword>
<protein>
    <submittedName>
        <fullName evidence="7">DUF445 family protein</fullName>
    </submittedName>
</protein>
<comment type="similarity">
    <text evidence="2">Belongs to the UPF0754 family.</text>
</comment>
<dbReference type="InterPro" id="IPR007383">
    <property type="entry name" value="DUF445"/>
</dbReference>
<feature type="transmembrane region" description="Helical" evidence="6">
    <location>
        <begin position="680"/>
        <end position="701"/>
    </location>
</feature>
<keyword evidence="5 6" id="KW-0472">Membrane</keyword>
<evidence type="ECO:0000256" key="5">
    <source>
        <dbReference type="ARBA" id="ARBA00023136"/>
    </source>
</evidence>
<evidence type="ECO:0000256" key="3">
    <source>
        <dbReference type="ARBA" id="ARBA00022692"/>
    </source>
</evidence>
<proteinExistence type="inferred from homology"/>
<dbReference type="KEGG" id="fya:KMW28_09135"/>